<protein>
    <submittedName>
        <fullName evidence="2">Uncharacterized protein</fullName>
    </submittedName>
</protein>
<feature type="region of interest" description="Disordered" evidence="1">
    <location>
        <begin position="1"/>
        <end position="33"/>
    </location>
</feature>
<evidence type="ECO:0000313" key="3">
    <source>
        <dbReference type="Proteomes" id="UP001272137"/>
    </source>
</evidence>
<name>A0AAW9CXG7_BURTH</name>
<organism evidence="2 3">
    <name type="scientific">Burkholderia thailandensis</name>
    <dbReference type="NCBI Taxonomy" id="57975"/>
    <lineage>
        <taxon>Bacteria</taxon>
        <taxon>Pseudomonadati</taxon>
        <taxon>Pseudomonadota</taxon>
        <taxon>Betaproteobacteria</taxon>
        <taxon>Burkholderiales</taxon>
        <taxon>Burkholderiaceae</taxon>
        <taxon>Burkholderia</taxon>
        <taxon>pseudomallei group</taxon>
    </lineage>
</organism>
<comment type="caution">
    <text evidence="2">The sequence shown here is derived from an EMBL/GenBank/DDBJ whole genome shotgun (WGS) entry which is preliminary data.</text>
</comment>
<reference evidence="2" key="1">
    <citation type="submission" date="2018-08" db="EMBL/GenBank/DDBJ databases">
        <title>Identification of Burkholderia cepacia strains that express a Burkholderia pseudomallei-like capsular polysaccharide.</title>
        <authorList>
            <person name="Burtnick M.N."/>
            <person name="Vongsouvath M."/>
            <person name="Newton P."/>
            <person name="Wuthiekanun V."/>
            <person name="Limmathurotsakul D."/>
            <person name="Brett P.J."/>
            <person name="Chantratita N."/>
            <person name="Dance D.A."/>
        </authorList>
    </citation>
    <scope>NUCLEOTIDE SEQUENCE</scope>
    <source>
        <strain evidence="2">SBXCC001</strain>
    </source>
</reference>
<proteinExistence type="predicted"/>
<dbReference type="EMBL" id="QXCT01000002">
    <property type="protein sequence ID" value="MDW9255610.1"/>
    <property type="molecule type" value="Genomic_DNA"/>
</dbReference>
<sequence>MRRPFPAAQATRARPSGRRTFSARRADAGEPAPGRFARRLARLPTVSDGARCFAIR</sequence>
<accession>A0AAW9CXG7</accession>
<gene>
    <name evidence="2" type="ORF">C7S16_1949</name>
</gene>
<evidence type="ECO:0000256" key="1">
    <source>
        <dbReference type="SAM" id="MobiDB-lite"/>
    </source>
</evidence>
<dbReference type="AlphaFoldDB" id="A0AAW9CXG7"/>
<dbReference type="Proteomes" id="UP001272137">
    <property type="component" value="Unassembled WGS sequence"/>
</dbReference>
<evidence type="ECO:0000313" key="2">
    <source>
        <dbReference type="EMBL" id="MDW9255610.1"/>
    </source>
</evidence>